<evidence type="ECO:0000256" key="7">
    <source>
        <dbReference type="ARBA" id="ARBA00023136"/>
    </source>
</evidence>
<evidence type="ECO:0000256" key="5">
    <source>
        <dbReference type="ARBA" id="ARBA00022692"/>
    </source>
</evidence>
<reference evidence="9 10" key="1">
    <citation type="submission" date="2019-01" db="EMBL/GenBank/DDBJ databases">
        <title>Bacillus sp. M5HDSG1-1, whole genome shotgun sequence.</title>
        <authorList>
            <person name="Tuo L."/>
        </authorList>
    </citation>
    <scope>NUCLEOTIDE SEQUENCE [LARGE SCALE GENOMIC DNA]</scope>
    <source>
        <strain evidence="9 10">M5HDSG1-1</strain>
    </source>
</reference>
<feature type="transmembrane region" description="Helical" evidence="8">
    <location>
        <begin position="77"/>
        <end position="95"/>
    </location>
</feature>
<dbReference type="InterPro" id="IPR004761">
    <property type="entry name" value="Spore_GerAB"/>
</dbReference>
<name>A0A3S2UYF9_9BACI</name>
<keyword evidence="4" id="KW-0309">Germination</keyword>
<gene>
    <name evidence="9" type="ORF">EM808_00615</name>
</gene>
<feature type="transmembrane region" description="Helical" evidence="8">
    <location>
        <begin position="143"/>
        <end position="161"/>
    </location>
</feature>
<comment type="subcellular location">
    <subcellularLocation>
        <location evidence="1">Membrane</location>
        <topology evidence="1">Multi-pass membrane protein</topology>
    </subcellularLocation>
</comment>
<feature type="transmembrane region" description="Helical" evidence="8">
    <location>
        <begin position="107"/>
        <end position="131"/>
    </location>
</feature>
<feature type="transmembrane region" description="Helical" evidence="8">
    <location>
        <begin position="12"/>
        <end position="31"/>
    </location>
</feature>
<feature type="transmembrane region" description="Helical" evidence="8">
    <location>
        <begin position="38"/>
        <end position="57"/>
    </location>
</feature>
<dbReference type="NCBIfam" id="TIGR00912">
    <property type="entry name" value="2A0309"/>
    <property type="match status" value="1"/>
</dbReference>
<evidence type="ECO:0000256" key="3">
    <source>
        <dbReference type="ARBA" id="ARBA00022448"/>
    </source>
</evidence>
<keyword evidence="6 8" id="KW-1133">Transmembrane helix</keyword>
<dbReference type="AlphaFoldDB" id="A0A3S2UYF9"/>
<evidence type="ECO:0000313" key="9">
    <source>
        <dbReference type="EMBL" id="RVT67015.1"/>
    </source>
</evidence>
<dbReference type="Gene3D" id="1.20.1740.10">
    <property type="entry name" value="Amino acid/polyamine transporter I"/>
    <property type="match status" value="1"/>
</dbReference>
<comment type="similarity">
    <text evidence="2">Belongs to the amino acid-polyamine-organocation (APC) superfamily. Spore germination protein (SGP) (TC 2.A.3.9) family.</text>
</comment>
<dbReference type="EMBL" id="RZTZ01000001">
    <property type="protein sequence ID" value="RVT67015.1"/>
    <property type="molecule type" value="Genomic_DNA"/>
</dbReference>
<dbReference type="Pfam" id="PF03845">
    <property type="entry name" value="Spore_permease"/>
    <property type="match status" value="1"/>
</dbReference>
<evidence type="ECO:0000256" key="4">
    <source>
        <dbReference type="ARBA" id="ARBA00022544"/>
    </source>
</evidence>
<dbReference type="PANTHER" id="PTHR34975:SF2">
    <property type="entry name" value="SPORE GERMINATION PROTEIN A2"/>
    <property type="match status" value="1"/>
</dbReference>
<keyword evidence="10" id="KW-1185">Reference proteome</keyword>
<feature type="transmembrane region" description="Helical" evidence="8">
    <location>
        <begin position="216"/>
        <end position="235"/>
    </location>
</feature>
<sequence>MMKENISLNQLLALIIGFNLGSSVVLGIGLLGKQAAWIVVLFSSFIGLVIVLAYYFMSTFSPDKNLYELMETCIGRPLAVVGSLIYVLYFFYMACRVIRDFIELTSTVILPITPIEVLTLALVLIIGYILYLGVEVLGRTTEIFTPYSVVFIILLAIFLYASKNFSLDKVTPILPDGVKPLIKIIFPYELVRPYGQIIAFTCIFPLVGNFKKGNKVLIFAIALSSFFLTVATLFVSLSLGSNIASRAVFPLLSATRLISIGEFIERIDAFTVFIIMLGILVKSSVFIFAGLKGLEYICHIPYRFFIMPVVCIISLFTVFIGRGITDHVQEGFKVVPFLLNLPLQFLVPVILLVILLGKKATGKLKN</sequence>
<evidence type="ECO:0000256" key="2">
    <source>
        <dbReference type="ARBA" id="ARBA00007998"/>
    </source>
</evidence>
<feature type="transmembrane region" description="Helical" evidence="8">
    <location>
        <begin position="303"/>
        <end position="325"/>
    </location>
</feature>
<keyword evidence="3" id="KW-0813">Transport</keyword>
<keyword evidence="7 8" id="KW-0472">Membrane</keyword>
<feature type="transmembrane region" description="Helical" evidence="8">
    <location>
        <begin position="270"/>
        <end position="291"/>
    </location>
</feature>
<protein>
    <submittedName>
        <fullName evidence="9">Spore gernimation protein KC</fullName>
    </submittedName>
</protein>
<evidence type="ECO:0000256" key="8">
    <source>
        <dbReference type="SAM" id="Phobius"/>
    </source>
</evidence>
<dbReference type="GO" id="GO:0009847">
    <property type="term" value="P:spore germination"/>
    <property type="evidence" value="ECO:0007669"/>
    <property type="project" value="InterPro"/>
</dbReference>
<dbReference type="GO" id="GO:0016020">
    <property type="term" value="C:membrane"/>
    <property type="evidence" value="ECO:0007669"/>
    <property type="project" value="UniProtKB-SubCell"/>
</dbReference>
<evidence type="ECO:0000256" key="1">
    <source>
        <dbReference type="ARBA" id="ARBA00004141"/>
    </source>
</evidence>
<evidence type="ECO:0000256" key="6">
    <source>
        <dbReference type="ARBA" id="ARBA00022989"/>
    </source>
</evidence>
<accession>A0A3S2UYF9</accession>
<keyword evidence="5 8" id="KW-0812">Transmembrane</keyword>
<dbReference type="PANTHER" id="PTHR34975">
    <property type="entry name" value="SPORE GERMINATION PROTEIN A2"/>
    <property type="match status" value="1"/>
</dbReference>
<feature type="transmembrane region" description="Helical" evidence="8">
    <location>
        <begin position="337"/>
        <end position="357"/>
    </location>
</feature>
<comment type="caution">
    <text evidence="9">The sequence shown here is derived from an EMBL/GenBank/DDBJ whole genome shotgun (WGS) entry which is preliminary data.</text>
</comment>
<proteinExistence type="inferred from homology"/>
<dbReference type="RefSeq" id="WP_127734421.1">
    <property type="nucleotide sequence ID" value="NZ_CAJCKN010000169.1"/>
</dbReference>
<organism evidence="9 10">
    <name type="scientific">Niallia taxi</name>
    <dbReference type="NCBI Taxonomy" id="2499688"/>
    <lineage>
        <taxon>Bacteria</taxon>
        <taxon>Bacillati</taxon>
        <taxon>Bacillota</taxon>
        <taxon>Bacilli</taxon>
        <taxon>Bacillales</taxon>
        <taxon>Bacillaceae</taxon>
        <taxon>Niallia</taxon>
    </lineage>
</organism>
<evidence type="ECO:0000313" key="10">
    <source>
        <dbReference type="Proteomes" id="UP000288024"/>
    </source>
</evidence>
<dbReference type="Proteomes" id="UP000288024">
    <property type="component" value="Unassembled WGS sequence"/>
</dbReference>
<dbReference type="GeneID" id="87619424"/>